<reference evidence="8 9" key="1">
    <citation type="journal article" date="2016" name="Nat. Commun.">
        <title>Thousands of microbial genomes shed light on interconnected biogeochemical processes in an aquifer system.</title>
        <authorList>
            <person name="Anantharaman K."/>
            <person name="Brown C.T."/>
            <person name="Hug L.A."/>
            <person name="Sharon I."/>
            <person name="Castelle C.J."/>
            <person name="Probst A.J."/>
            <person name="Thomas B.C."/>
            <person name="Singh A."/>
            <person name="Wilkins M.J."/>
            <person name="Karaoz U."/>
            <person name="Brodie E.L."/>
            <person name="Williams K.H."/>
            <person name="Hubbard S.S."/>
            <person name="Banfield J.F."/>
        </authorList>
    </citation>
    <scope>NUCLEOTIDE SEQUENCE [LARGE SCALE GENOMIC DNA]</scope>
</reference>
<sequence length="319" mass="36402">MFNNFKISNGMDNPPENNELGYRVSKLNKKSVVYTLGFVLFVIIFYSFFLSAPKDFPVGAVVRIEPGMGLRSVSSLLKKQHVIRSRVIFESFMIIFGAELHIISTDYFFENKLSAWSVARRIGRGEHNMAPISVTIPEGFDRKQIGDTFSLKLTYFDKVKFLSKTEGMEGYLFPDTYFFLTDSNETDVINSMNGNFKKKIMPLLPDITAFGKTEKEIITMASIIEREAKGDTDREIISGILWKRIKIGMPLQVDAAPETYKIKELPKNPISNPGLLSIKAAIHPVSSSYLYYLHDKNGYIHYAKSFTEHQANIRKYLTR</sequence>
<dbReference type="Pfam" id="PF02618">
    <property type="entry name" value="YceG"/>
    <property type="match status" value="2"/>
</dbReference>
<keyword evidence="6" id="KW-0961">Cell wall biogenesis/degradation</keyword>
<dbReference type="PANTHER" id="PTHR30518:SF2">
    <property type="entry name" value="ENDOLYTIC MUREIN TRANSGLYCOSYLASE"/>
    <property type="match status" value="1"/>
</dbReference>
<dbReference type="InterPro" id="IPR003770">
    <property type="entry name" value="MLTG-like"/>
</dbReference>
<feature type="transmembrane region" description="Helical" evidence="7">
    <location>
        <begin position="32"/>
        <end position="50"/>
    </location>
</feature>
<evidence type="ECO:0000256" key="4">
    <source>
        <dbReference type="ARBA" id="ARBA00023136"/>
    </source>
</evidence>
<keyword evidence="4 7" id="KW-0472">Membrane</keyword>
<keyword evidence="1" id="KW-1003">Cell membrane</keyword>
<evidence type="ECO:0000256" key="1">
    <source>
        <dbReference type="ARBA" id="ARBA00022475"/>
    </source>
</evidence>
<keyword evidence="2 7" id="KW-0812">Transmembrane</keyword>
<organism evidence="8 9">
    <name type="scientific">Candidatus Nomurabacteria bacterium RIFOXYB1_FULL_39_16</name>
    <dbReference type="NCBI Taxonomy" id="1801803"/>
    <lineage>
        <taxon>Bacteria</taxon>
        <taxon>Candidatus Nomuraibacteriota</taxon>
    </lineage>
</organism>
<dbReference type="PANTHER" id="PTHR30518">
    <property type="entry name" value="ENDOLYTIC MUREIN TRANSGLYCOSYLASE"/>
    <property type="match status" value="1"/>
</dbReference>
<dbReference type="Proteomes" id="UP000177047">
    <property type="component" value="Unassembled WGS sequence"/>
</dbReference>
<dbReference type="GO" id="GO:0016829">
    <property type="term" value="F:lyase activity"/>
    <property type="evidence" value="ECO:0007669"/>
    <property type="project" value="UniProtKB-KW"/>
</dbReference>
<evidence type="ECO:0000256" key="3">
    <source>
        <dbReference type="ARBA" id="ARBA00022989"/>
    </source>
</evidence>
<dbReference type="EMBL" id="MFWB01000012">
    <property type="protein sequence ID" value="OGJ08962.1"/>
    <property type="molecule type" value="Genomic_DNA"/>
</dbReference>
<evidence type="ECO:0000313" key="8">
    <source>
        <dbReference type="EMBL" id="OGJ08962.1"/>
    </source>
</evidence>
<evidence type="ECO:0000256" key="6">
    <source>
        <dbReference type="ARBA" id="ARBA00023316"/>
    </source>
</evidence>
<protein>
    <recommendedName>
        <fullName evidence="10">Endolytic murein transglycosylase</fullName>
    </recommendedName>
</protein>
<evidence type="ECO:0000313" key="9">
    <source>
        <dbReference type="Proteomes" id="UP000177047"/>
    </source>
</evidence>
<evidence type="ECO:0008006" key="10">
    <source>
        <dbReference type="Google" id="ProtNLM"/>
    </source>
</evidence>
<dbReference type="Gene3D" id="3.30.1490.480">
    <property type="entry name" value="Endolytic murein transglycosylase"/>
    <property type="match status" value="1"/>
</dbReference>
<evidence type="ECO:0000256" key="2">
    <source>
        <dbReference type="ARBA" id="ARBA00022692"/>
    </source>
</evidence>
<keyword evidence="3 7" id="KW-1133">Transmembrane helix</keyword>
<keyword evidence="5" id="KW-0456">Lyase</keyword>
<evidence type="ECO:0000256" key="5">
    <source>
        <dbReference type="ARBA" id="ARBA00023239"/>
    </source>
</evidence>
<comment type="caution">
    <text evidence="8">The sequence shown here is derived from an EMBL/GenBank/DDBJ whole genome shotgun (WGS) entry which is preliminary data.</text>
</comment>
<proteinExistence type="predicted"/>
<dbReference type="GO" id="GO:0071555">
    <property type="term" value="P:cell wall organization"/>
    <property type="evidence" value="ECO:0007669"/>
    <property type="project" value="UniProtKB-KW"/>
</dbReference>
<name>A0A1F6YRF0_9BACT</name>
<accession>A0A1F6YRF0</accession>
<evidence type="ECO:0000256" key="7">
    <source>
        <dbReference type="SAM" id="Phobius"/>
    </source>
</evidence>
<gene>
    <name evidence="8" type="ORF">A2356_02695</name>
</gene>
<dbReference type="AlphaFoldDB" id="A0A1F6YRF0"/>
<dbReference type="STRING" id="1801803.A2356_02695"/>